<accession>A0A0F8XD79</accession>
<gene>
    <name evidence="1" type="ORF">LCGC14_3141480</name>
</gene>
<evidence type="ECO:0000313" key="1">
    <source>
        <dbReference type="EMBL" id="KKK40194.1"/>
    </source>
</evidence>
<dbReference type="EMBL" id="LAZR01070495">
    <property type="protein sequence ID" value="KKK40194.1"/>
    <property type="molecule type" value="Genomic_DNA"/>
</dbReference>
<name>A0A0F8XD79_9ZZZZ</name>
<reference evidence="1" key="1">
    <citation type="journal article" date="2015" name="Nature">
        <title>Complex archaea that bridge the gap between prokaryotes and eukaryotes.</title>
        <authorList>
            <person name="Spang A."/>
            <person name="Saw J.H."/>
            <person name="Jorgensen S.L."/>
            <person name="Zaremba-Niedzwiedzka K."/>
            <person name="Martijn J."/>
            <person name="Lind A.E."/>
            <person name="van Eijk R."/>
            <person name="Schleper C."/>
            <person name="Guy L."/>
            <person name="Ettema T.J."/>
        </authorList>
    </citation>
    <scope>NUCLEOTIDE SEQUENCE</scope>
</reference>
<proteinExistence type="predicted"/>
<dbReference type="AlphaFoldDB" id="A0A0F8XD79"/>
<organism evidence="1">
    <name type="scientific">marine sediment metagenome</name>
    <dbReference type="NCBI Taxonomy" id="412755"/>
    <lineage>
        <taxon>unclassified sequences</taxon>
        <taxon>metagenomes</taxon>
        <taxon>ecological metagenomes</taxon>
    </lineage>
</organism>
<protein>
    <submittedName>
        <fullName evidence="1">Uncharacterized protein</fullName>
    </submittedName>
</protein>
<comment type="caution">
    <text evidence="1">The sequence shown here is derived from an EMBL/GenBank/DDBJ whole genome shotgun (WGS) entry which is preliminary data.</text>
</comment>
<sequence length="249" mass="29824">MGKNHCPKYGNERIIEYLKSFNCTKWLDNEGFKQISDILDDTTITEVTVQDISYSKITPIRIKKTLYNIIHAIQLFYKQIYKYERPTRGSKEYFPTRVEQKTRRDNDIIIEFSEDLDSTASQSLKEEKDILLDYQRYKDDNYWEQCVDWDLSVFKQISDILEDTTITEVSVQDSSYSYITPIKIKKTLSNIMDTIQLFYNQISKDDRRTTFYLESVKPFEKKESHVLLEITHGKLYTWEAQFFRPRTIR</sequence>